<dbReference type="InterPro" id="IPR012340">
    <property type="entry name" value="NA-bd_OB-fold"/>
</dbReference>
<evidence type="ECO:0000256" key="2">
    <source>
        <dbReference type="PROSITE-ProRule" id="PRU00252"/>
    </source>
</evidence>
<dbReference type="SUPFAM" id="SSF50249">
    <property type="entry name" value="Nucleic acid-binding proteins"/>
    <property type="match status" value="1"/>
</dbReference>
<dbReference type="GO" id="GO:0003677">
    <property type="term" value="F:DNA binding"/>
    <property type="evidence" value="ECO:0007669"/>
    <property type="project" value="UniProtKB-KW"/>
</dbReference>
<evidence type="ECO:0000256" key="1">
    <source>
        <dbReference type="ARBA" id="ARBA00023125"/>
    </source>
</evidence>
<dbReference type="Gene3D" id="2.40.50.140">
    <property type="entry name" value="Nucleic acid-binding proteins"/>
    <property type="match status" value="1"/>
</dbReference>
<evidence type="ECO:0000313" key="4">
    <source>
        <dbReference type="EMBL" id="MFC4061933.1"/>
    </source>
</evidence>
<keyword evidence="5" id="KW-1185">Reference proteome</keyword>
<dbReference type="Pfam" id="PF00436">
    <property type="entry name" value="SSB"/>
    <property type="match status" value="1"/>
</dbReference>
<dbReference type="InterPro" id="IPR000424">
    <property type="entry name" value="Primosome_PriB/ssb"/>
</dbReference>
<sequence length="222" mass="22971">MDRNEVTLVGRLPEAVQIKSSRSGARFGTWRLIVRRRQEGRRTRVDTIPCVSFDPDVIESAEAWLPDDMIEVMGSLRRRWWGGKDSKSTAHEVEVRTARPFGRQEAAASAGETGALMSVSAGEGGVPVPVSAGEGGMPVPVSAGEDGAPVAEPPSPVEPAGVRAAMPPALVIAAPPDPPSPRPVASLLGAGPGSFPRTGFATAEGAAGSGLLRPALDRVSPG</sequence>
<comment type="caution">
    <text evidence="4">The sequence shown here is derived from an EMBL/GenBank/DDBJ whole genome shotgun (WGS) entry which is preliminary data.</text>
</comment>
<evidence type="ECO:0000256" key="3">
    <source>
        <dbReference type="SAM" id="MobiDB-lite"/>
    </source>
</evidence>
<dbReference type="PROSITE" id="PS50935">
    <property type="entry name" value="SSB"/>
    <property type="match status" value="1"/>
</dbReference>
<gene>
    <name evidence="4" type="ORF">ACFOWE_26835</name>
</gene>
<name>A0ABV8IHK2_9ACTN</name>
<reference evidence="5" key="1">
    <citation type="journal article" date="2019" name="Int. J. Syst. Evol. Microbiol.">
        <title>The Global Catalogue of Microorganisms (GCM) 10K type strain sequencing project: providing services to taxonomists for standard genome sequencing and annotation.</title>
        <authorList>
            <consortium name="The Broad Institute Genomics Platform"/>
            <consortium name="The Broad Institute Genome Sequencing Center for Infectious Disease"/>
            <person name="Wu L."/>
            <person name="Ma J."/>
        </authorList>
    </citation>
    <scope>NUCLEOTIDE SEQUENCE [LARGE SCALE GENOMIC DNA]</scope>
    <source>
        <strain evidence="5">TBRC 4489</strain>
    </source>
</reference>
<keyword evidence="1 2" id="KW-0238">DNA-binding</keyword>
<feature type="region of interest" description="Disordered" evidence="3">
    <location>
        <begin position="171"/>
        <end position="190"/>
    </location>
</feature>
<accession>A0ABV8IHK2</accession>
<evidence type="ECO:0000313" key="5">
    <source>
        <dbReference type="Proteomes" id="UP001595850"/>
    </source>
</evidence>
<dbReference type="EMBL" id="JBHSBM010000040">
    <property type="protein sequence ID" value="MFC4061933.1"/>
    <property type="molecule type" value="Genomic_DNA"/>
</dbReference>
<protein>
    <submittedName>
        <fullName evidence="4">Single-stranded DNA-binding protein</fullName>
    </submittedName>
</protein>
<feature type="region of interest" description="Disordered" evidence="3">
    <location>
        <begin position="199"/>
        <end position="222"/>
    </location>
</feature>
<dbReference type="Proteomes" id="UP001595850">
    <property type="component" value="Unassembled WGS sequence"/>
</dbReference>
<organism evidence="4 5">
    <name type="scientific">Planomonospora corallina</name>
    <dbReference type="NCBI Taxonomy" id="1806052"/>
    <lineage>
        <taxon>Bacteria</taxon>
        <taxon>Bacillati</taxon>
        <taxon>Actinomycetota</taxon>
        <taxon>Actinomycetes</taxon>
        <taxon>Streptosporangiales</taxon>
        <taxon>Streptosporangiaceae</taxon>
        <taxon>Planomonospora</taxon>
    </lineage>
</organism>
<dbReference type="RefSeq" id="WP_377292583.1">
    <property type="nucleotide sequence ID" value="NZ_JBHSBM010000040.1"/>
</dbReference>
<proteinExistence type="predicted"/>